<dbReference type="InterPro" id="IPR004881">
    <property type="entry name" value="Ribosome_biogen_GTPase_RsgA"/>
</dbReference>
<dbReference type="EC" id="3.6.1.-" evidence="10"/>
<comment type="similarity">
    <text evidence="10">Belongs to the TRAFAC class YlqF/YawG GTPase family. RsgA subfamily.</text>
</comment>
<keyword evidence="8 10" id="KW-0694">RNA-binding</keyword>
<dbReference type="SMR" id="A0A832S8U4"/>
<evidence type="ECO:0000256" key="10">
    <source>
        <dbReference type="HAMAP-Rule" id="MF_01820"/>
    </source>
</evidence>
<dbReference type="GO" id="GO:0003924">
    <property type="term" value="F:GTPase activity"/>
    <property type="evidence" value="ECO:0007669"/>
    <property type="project" value="UniProtKB-UniRule"/>
</dbReference>
<dbReference type="GO" id="GO:0005525">
    <property type="term" value="F:GTP binding"/>
    <property type="evidence" value="ECO:0007669"/>
    <property type="project" value="UniProtKB-UniRule"/>
</dbReference>
<evidence type="ECO:0000256" key="9">
    <source>
        <dbReference type="ARBA" id="ARBA00023134"/>
    </source>
</evidence>
<dbReference type="HAMAP" id="MF_01820">
    <property type="entry name" value="GTPase_RsgA"/>
    <property type="match status" value="1"/>
</dbReference>
<dbReference type="InterPro" id="IPR027417">
    <property type="entry name" value="P-loop_NTPase"/>
</dbReference>
<organism evidence="13 14">
    <name type="scientific">Methanosarcina acetivorans</name>
    <dbReference type="NCBI Taxonomy" id="2214"/>
    <lineage>
        <taxon>Archaea</taxon>
        <taxon>Methanobacteriati</taxon>
        <taxon>Methanobacteriota</taxon>
        <taxon>Stenosarchaea group</taxon>
        <taxon>Methanomicrobia</taxon>
        <taxon>Methanosarcinales</taxon>
        <taxon>Methanosarcinaceae</taxon>
        <taxon>Methanosarcina</taxon>
    </lineage>
</organism>
<keyword evidence="1 10" id="KW-0963">Cytoplasm</keyword>
<evidence type="ECO:0000256" key="6">
    <source>
        <dbReference type="ARBA" id="ARBA00022801"/>
    </source>
</evidence>
<feature type="binding site" evidence="10">
    <location>
        <position position="301"/>
    </location>
    <ligand>
        <name>Zn(2+)</name>
        <dbReference type="ChEBI" id="CHEBI:29105"/>
    </ligand>
</feature>
<feature type="binding site" evidence="10">
    <location>
        <begin position="213"/>
        <end position="221"/>
    </location>
    <ligand>
        <name>GTP</name>
        <dbReference type="ChEBI" id="CHEBI:37565"/>
    </ligand>
</feature>
<evidence type="ECO:0000256" key="2">
    <source>
        <dbReference type="ARBA" id="ARBA00022517"/>
    </source>
</evidence>
<evidence type="ECO:0000256" key="8">
    <source>
        <dbReference type="ARBA" id="ARBA00022884"/>
    </source>
</evidence>
<evidence type="ECO:0000313" key="14">
    <source>
        <dbReference type="Proteomes" id="UP000600774"/>
    </source>
</evidence>
<dbReference type="NCBIfam" id="TIGR00157">
    <property type="entry name" value="ribosome small subunit-dependent GTPase A"/>
    <property type="match status" value="1"/>
</dbReference>
<proteinExistence type="inferred from homology"/>
<name>A0A832S8U4_9EURY</name>
<dbReference type="Pfam" id="PF03193">
    <property type="entry name" value="RsgA_GTPase"/>
    <property type="match status" value="1"/>
</dbReference>
<evidence type="ECO:0000256" key="7">
    <source>
        <dbReference type="ARBA" id="ARBA00022833"/>
    </source>
</evidence>
<evidence type="ECO:0000256" key="1">
    <source>
        <dbReference type="ARBA" id="ARBA00022490"/>
    </source>
</evidence>
<keyword evidence="7 10" id="KW-0862">Zinc</keyword>
<feature type="domain" description="CP-type G" evidence="12">
    <location>
        <begin position="116"/>
        <end position="271"/>
    </location>
</feature>
<dbReference type="Proteomes" id="UP000600774">
    <property type="component" value="Unassembled WGS sequence"/>
</dbReference>
<dbReference type="AlphaFoldDB" id="A0A832S8U4"/>
<dbReference type="EMBL" id="DUJU01000057">
    <property type="protein sequence ID" value="HIH93473.1"/>
    <property type="molecule type" value="Genomic_DNA"/>
</dbReference>
<comment type="caution">
    <text evidence="13">The sequence shown here is derived from an EMBL/GenBank/DDBJ whole genome shotgun (WGS) entry which is preliminary data.</text>
</comment>
<evidence type="ECO:0000259" key="12">
    <source>
        <dbReference type="PROSITE" id="PS51721"/>
    </source>
</evidence>
<evidence type="ECO:0000313" key="13">
    <source>
        <dbReference type="EMBL" id="HIH93473.1"/>
    </source>
</evidence>
<comment type="subcellular location">
    <subcellularLocation>
        <location evidence="10">Cytoplasm</location>
    </subcellularLocation>
</comment>
<feature type="domain" description="EngC GTPase" evidence="11">
    <location>
        <begin position="122"/>
        <end position="269"/>
    </location>
</feature>
<evidence type="ECO:0000256" key="3">
    <source>
        <dbReference type="ARBA" id="ARBA00022723"/>
    </source>
</evidence>
<comment type="cofactor">
    <cofactor evidence="10">
        <name>Zn(2+)</name>
        <dbReference type="ChEBI" id="CHEBI:29105"/>
    </cofactor>
    <text evidence="10">Binds 1 zinc ion per subunit.</text>
</comment>
<dbReference type="InterPro" id="IPR030378">
    <property type="entry name" value="G_CP_dom"/>
</dbReference>
<dbReference type="SUPFAM" id="SSF52540">
    <property type="entry name" value="P-loop containing nucleoside triphosphate hydrolases"/>
    <property type="match status" value="1"/>
</dbReference>
<protein>
    <recommendedName>
        <fullName evidence="10">Small ribosomal subunit biogenesis GTPase RsgA</fullName>
        <ecNumber evidence="10">3.6.1.-</ecNumber>
    </recommendedName>
</protein>
<evidence type="ECO:0000256" key="5">
    <source>
        <dbReference type="ARBA" id="ARBA00022741"/>
    </source>
</evidence>
<keyword evidence="5 10" id="KW-0547">Nucleotide-binding</keyword>
<feature type="binding site" evidence="10">
    <location>
        <position position="294"/>
    </location>
    <ligand>
        <name>Zn(2+)</name>
        <dbReference type="ChEBI" id="CHEBI:29105"/>
    </ligand>
</feature>
<keyword evidence="4 10" id="KW-0699">rRNA-binding</keyword>
<feature type="binding site" evidence="10">
    <location>
        <position position="299"/>
    </location>
    <ligand>
        <name>Zn(2+)</name>
        <dbReference type="ChEBI" id="CHEBI:29105"/>
    </ligand>
</feature>
<dbReference type="Gene3D" id="3.40.50.300">
    <property type="entry name" value="P-loop containing nucleotide triphosphate hydrolases"/>
    <property type="match status" value="1"/>
</dbReference>
<evidence type="ECO:0000259" key="11">
    <source>
        <dbReference type="PROSITE" id="PS50936"/>
    </source>
</evidence>
<keyword evidence="2 10" id="KW-0690">Ribosome biogenesis</keyword>
<reference evidence="13" key="1">
    <citation type="journal article" date="2020" name="bioRxiv">
        <title>A rank-normalized archaeal taxonomy based on genome phylogeny resolves widespread incomplete and uneven classifications.</title>
        <authorList>
            <person name="Rinke C."/>
            <person name="Chuvochina M."/>
            <person name="Mussig A.J."/>
            <person name="Chaumeil P.-A."/>
            <person name="Waite D.W."/>
            <person name="Whitman W.B."/>
            <person name="Parks D.H."/>
            <person name="Hugenholtz P."/>
        </authorList>
    </citation>
    <scope>NUCLEOTIDE SEQUENCE</scope>
    <source>
        <strain evidence="13">UBA8876</strain>
    </source>
</reference>
<comment type="subunit">
    <text evidence="10">Monomer. Associates with 30S ribosomal subunit, binds 16S rRNA.</text>
</comment>
<keyword evidence="9 10" id="KW-0342">GTP-binding</keyword>
<dbReference type="GO" id="GO:0042274">
    <property type="term" value="P:ribosomal small subunit biogenesis"/>
    <property type="evidence" value="ECO:0007669"/>
    <property type="project" value="UniProtKB-UniRule"/>
</dbReference>
<feature type="binding site" evidence="10">
    <location>
        <begin position="161"/>
        <end position="164"/>
    </location>
    <ligand>
        <name>GTP</name>
        <dbReference type="ChEBI" id="CHEBI:37565"/>
    </ligand>
</feature>
<dbReference type="Gene3D" id="1.10.40.50">
    <property type="entry name" value="Probable gtpase engc, domain 3"/>
    <property type="match status" value="1"/>
</dbReference>
<keyword evidence="6 10" id="KW-0378">Hydrolase</keyword>
<feature type="binding site" evidence="10">
    <location>
        <position position="307"/>
    </location>
    <ligand>
        <name>Zn(2+)</name>
        <dbReference type="ChEBI" id="CHEBI:29105"/>
    </ligand>
</feature>
<evidence type="ECO:0000256" key="4">
    <source>
        <dbReference type="ARBA" id="ARBA00022730"/>
    </source>
</evidence>
<gene>
    <name evidence="10 13" type="primary">rsgA</name>
    <name evidence="13" type="ORF">HA338_05360</name>
</gene>
<dbReference type="OMA" id="CLVAAYD"/>
<dbReference type="GeneID" id="1475338"/>
<dbReference type="GO" id="GO:0005737">
    <property type="term" value="C:cytoplasm"/>
    <property type="evidence" value="ECO:0007669"/>
    <property type="project" value="UniProtKB-SubCell"/>
</dbReference>
<comment type="function">
    <text evidence="10">One of several proteins that assist in the late maturation steps of the functional core of the 30S ribosomal subunit. Helps release RbfA from mature subunits. May play a role in the assembly of ribosomal proteins into the subunit. Circularly permuted GTPase that catalyzes slow GTP hydrolysis, GTPase activity is stimulated by the 30S ribosomal subunit.</text>
</comment>
<keyword evidence="3 10" id="KW-0479">Metal-binding</keyword>
<dbReference type="InterPro" id="IPR010914">
    <property type="entry name" value="RsgA_GTPase_dom"/>
</dbReference>
<sequence>MNNHSETESSGHNSVHGNNDNIPGWNEELELAFSAYKGLYLAGRISSRHKTVCEVLVPGAVVQAGISGALQRIGKQPVVGDFVVLLDQPETGSRMVVNILPRRTCLSRGAAGDGGGEQLIAANLDTIFIVTSVGKDLNLRRLERYLAIVYSSGASPVILLNKIDLADDPARLVEKIRDVTGDVPVIPLSALSKTGLDALGPYLNPGETVALVGSSGVGKSTLINAFLGETVQKTADIRKDDEKGRHTTTVRQMFLLPNGAVLIDNPGIREIQLGDSAEGLEKAFSEIVDAARNCKFKDCTHRNEPGCAVLQAVRDGIIPEERLESYHRLTDELSFQSKKAEIGLKRLEKERYREMAVNIKKYRKFTGKP</sequence>
<dbReference type="CDD" id="cd01854">
    <property type="entry name" value="YjeQ_EngC"/>
    <property type="match status" value="1"/>
</dbReference>
<dbReference type="GO" id="GO:0046872">
    <property type="term" value="F:metal ion binding"/>
    <property type="evidence" value="ECO:0007669"/>
    <property type="project" value="UniProtKB-KW"/>
</dbReference>
<dbReference type="PROSITE" id="PS51721">
    <property type="entry name" value="G_CP"/>
    <property type="match status" value="1"/>
</dbReference>
<dbReference type="RefSeq" id="WP_011023368.1">
    <property type="nucleotide sequence ID" value="NZ_DUJU01000057.1"/>
</dbReference>
<accession>A0A832S8U4</accession>
<dbReference type="PROSITE" id="PS50936">
    <property type="entry name" value="ENGC_GTPASE"/>
    <property type="match status" value="1"/>
</dbReference>
<dbReference type="GO" id="GO:0019843">
    <property type="term" value="F:rRNA binding"/>
    <property type="evidence" value="ECO:0007669"/>
    <property type="project" value="UniProtKB-KW"/>
</dbReference>
<dbReference type="PANTHER" id="PTHR32120:SF10">
    <property type="entry name" value="SMALL RIBOSOMAL SUBUNIT BIOGENESIS GTPASE RSGA"/>
    <property type="match status" value="1"/>
</dbReference>
<dbReference type="PANTHER" id="PTHR32120">
    <property type="entry name" value="SMALL RIBOSOMAL SUBUNIT BIOGENESIS GTPASE RSGA"/>
    <property type="match status" value="1"/>
</dbReference>